<proteinExistence type="predicted"/>
<sequence length="419" mass="46283">MSSAIFNVVEHVIGASHMREYPCATANSQDEKLLLHVKQYVPRDNASPRRGDLTVIGAHANGFPKELYEPLWDDFYHQAKHSGVRIRAIWISDAAWQGRSGLLNQGKLGNDPSWHDYSRDMLQLITTFRLPRPLLAIGHSFGANALVNVALLHPRCFTGLVLLDPVIGHFDARPEHLAAGIAALSINRRDVWPSREAAADAFGRSSFYRAWDPRVLDRWIEHGIRPVSDAVDAEVTLATSKHQEVFTYMRPSWPAYDVHGKTLVVPELAPDLDAGPGDRCSYPFYRPEGPSTMARLPTLRPATLYIIGAKSSSAVPGICGDRVALTGSGVGGSGGVGTGRVKEVVHPDHGHLIPMEAPLFCAREAAAWAKTELNRWWAEERRFDEWAAKPLADKVTVSDEYKKRLGVADRSQSRTGPKI</sequence>
<feature type="domain" description="Serine aminopeptidase S33" evidence="1">
    <location>
        <begin position="90"/>
        <end position="170"/>
    </location>
</feature>
<dbReference type="Gene3D" id="3.40.50.1820">
    <property type="entry name" value="alpha/beta hydrolase"/>
    <property type="match status" value="1"/>
</dbReference>
<gene>
    <name evidence="2" type="ORF">G6O67_008183</name>
</gene>
<dbReference type="OrthoDB" id="94039at2759"/>
<evidence type="ECO:0000259" key="1">
    <source>
        <dbReference type="Pfam" id="PF12146"/>
    </source>
</evidence>
<reference evidence="2 3" key="1">
    <citation type="journal article" date="2020" name="Genome Biol. Evol.">
        <title>A new high-quality draft genome assembly of the Chinese cordyceps Ophiocordyceps sinensis.</title>
        <authorList>
            <person name="Shu R."/>
            <person name="Zhang J."/>
            <person name="Meng Q."/>
            <person name="Zhang H."/>
            <person name="Zhou G."/>
            <person name="Li M."/>
            <person name="Wu P."/>
            <person name="Zhao Y."/>
            <person name="Chen C."/>
            <person name="Qin Q."/>
        </authorList>
    </citation>
    <scope>NUCLEOTIDE SEQUENCE [LARGE SCALE GENOMIC DNA]</scope>
    <source>
        <strain evidence="2 3">IOZ07</strain>
    </source>
</reference>
<dbReference type="Proteomes" id="UP000557566">
    <property type="component" value="Unassembled WGS sequence"/>
</dbReference>
<keyword evidence="3" id="KW-1185">Reference proteome</keyword>
<dbReference type="AlphaFoldDB" id="A0A8H4PNC8"/>
<comment type="caution">
    <text evidence="2">The sequence shown here is derived from an EMBL/GenBank/DDBJ whole genome shotgun (WGS) entry which is preliminary data.</text>
</comment>
<dbReference type="Pfam" id="PF12146">
    <property type="entry name" value="Hydrolase_4"/>
    <property type="match status" value="1"/>
</dbReference>
<name>A0A8H4PNC8_9HYPO</name>
<dbReference type="EMBL" id="JAAVMX010000009">
    <property type="protein sequence ID" value="KAF4504775.1"/>
    <property type="molecule type" value="Genomic_DNA"/>
</dbReference>
<dbReference type="SUPFAM" id="SSF53474">
    <property type="entry name" value="alpha/beta-Hydrolases"/>
    <property type="match status" value="1"/>
</dbReference>
<dbReference type="InterPro" id="IPR022742">
    <property type="entry name" value="Hydrolase_4"/>
</dbReference>
<evidence type="ECO:0000313" key="2">
    <source>
        <dbReference type="EMBL" id="KAF4504775.1"/>
    </source>
</evidence>
<evidence type="ECO:0000313" key="3">
    <source>
        <dbReference type="Proteomes" id="UP000557566"/>
    </source>
</evidence>
<organism evidence="2 3">
    <name type="scientific">Ophiocordyceps sinensis</name>
    <dbReference type="NCBI Taxonomy" id="72228"/>
    <lineage>
        <taxon>Eukaryota</taxon>
        <taxon>Fungi</taxon>
        <taxon>Dikarya</taxon>
        <taxon>Ascomycota</taxon>
        <taxon>Pezizomycotina</taxon>
        <taxon>Sordariomycetes</taxon>
        <taxon>Hypocreomycetidae</taxon>
        <taxon>Hypocreales</taxon>
        <taxon>Ophiocordycipitaceae</taxon>
        <taxon>Ophiocordyceps</taxon>
    </lineage>
</organism>
<dbReference type="InterPro" id="IPR029058">
    <property type="entry name" value="AB_hydrolase_fold"/>
</dbReference>
<protein>
    <recommendedName>
        <fullName evidence="1">Serine aminopeptidase S33 domain-containing protein</fullName>
    </recommendedName>
</protein>
<accession>A0A8H4PNC8</accession>